<dbReference type="SUPFAM" id="SSF48498">
    <property type="entry name" value="Tetracyclin repressor-like, C-terminal domain"/>
    <property type="match status" value="1"/>
</dbReference>
<keyword evidence="3 5" id="KW-0238">DNA-binding</keyword>
<dbReference type="GO" id="GO:0000976">
    <property type="term" value="F:transcription cis-regulatory region binding"/>
    <property type="evidence" value="ECO:0007669"/>
    <property type="project" value="TreeGrafter"/>
</dbReference>
<proteinExistence type="predicted"/>
<feature type="DNA-binding region" description="H-T-H motif" evidence="5">
    <location>
        <begin position="40"/>
        <end position="59"/>
    </location>
</feature>
<dbReference type="PANTHER" id="PTHR30055">
    <property type="entry name" value="HTH-TYPE TRANSCRIPTIONAL REGULATOR RUTR"/>
    <property type="match status" value="1"/>
</dbReference>
<dbReference type="Pfam" id="PF00440">
    <property type="entry name" value="TetR_N"/>
    <property type="match status" value="1"/>
</dbReference>
<dbReference type="InterPro" id="IPR036271">
    <property type="entry name" value="Tet_transcr_reg_TetR-rel_C_sf"/>
</dbReference>
<keyword evidence="1" id="KW-0678">Repressor</keyword>
<accession>A0A939MKP9</accession>
<organism evidence="7 8">
    <name type="scientific">Leucobacter weissii</name>
    <dbReference type="NCBI Taxonomy" id="1983706"/>
    <lineage>
        <taxon>Bacteria</taxon>
        <taxon>Bacillati</taxon>
        <taxon>Actinomycetota</taxon>
        <taxon>Actinomycetes</taxon>
        <taxon>Micrococcales</taxon>
        <taxon>Microbacteriaceae</taxon>
        <taxon>Leucobacter</taxon>
    </lineage>
</organism>
<evidence type="ECO:0000256" key="3">
    <source>
        <dbReference type="ARBA" id="ARBA00023125"/>
    </source>
</evidence>
<dbReference type="InterPro" id="IPR001647">
    <property type="entry name" value="HTH_TetR"/>
</dbReference>
<dbReference type="Pfam" id="PF02909">
    <property type="entry name" value="TetR_C_1"/>
    <property type="match status" value="1"/>
</dbReference>
<keyword evidence="8" id="KW-1185">Reference proteome</keyword>
<dbReference type="PANTHER" id="PTHR30055:SF151">
    <property type="entry name" value="TRANSCRIPTIONAL REGULATORY PROTEIN"/>
    <property type="match status" value="1"/>
</dbReference>
<keyword evidence="4" id="KW-0804">Transcription</keyword>
<dbReference type="InterPro" id="IPR009057">
    <property type="entry name" value="Homeodomain-like_sf"/>
</dbReference>
<evidence type="ECO:0000256" key="4">
    <source>
        <dbReference type="ARBA" id="ARBA00023163"/>
    </source>
</evidence>
<dbReference type="RefSeq" id="WP_208098519.1">
    <property type="nucleotide sequence ID" value="NZ_JAGDYM010000014.1"/>
</dbReference>
<reference evidence="7" key="1">
    <citation type="submission" date="2021-03" db="EMBL/GenBank/DDBJ databases">
        <title>Leucobacter chromiisoli sp. nov., isolated from chromium-containing soil of chemical plant.</title>
        <authorList>
            <person name="Xu Z."/>
        </authorList>
    </citation>
    <scope>NUCLEOTIDE SEQUENCE</scope>
    <source>
        <strain evidence="7">S27</strain>
    </source>
</reference>
<dbReference type="InterPro" id="IPR004111">
    <property type="entry name" value="Repressor_TetR_C"/>
</dbReference>
<dbReference type="AlphaFoldDB" id="A0A939MKP9"/>
<dbReference type="InterPro" id="IPR050109">
    <property type="entry name" value="HTH-type_TetR-like_transc_reg"/>
</dbReference>
<dbReference type="PRINTS" id="PR00400">
    <property type="entry name" value="TETREPRESSOR"/>
</dbReference>
<dbReference type="EMBL" id="JAGDYM010000014">
    <property type="protein sequence ID" value="MBO1902759.1"/>
    <property type="molecule type" value="Genomic_DNA"/>
</dbReference>
<evidence type="ECO:0000313" key="8">
    <source>
        <dbReference type="Proteomes" id="UP000664382"/>
    </source>
</evidence>
<evidence type="ECO:0000256" key="5">
    <source>
        <dbReference type="PROSITE-ProRule" id="PRU00335"/>
    </source>
</evidence>
<evidence type="ECO:0000256" key="1">
    <source>
        <dbReference type="ARBA" id="ARBA00022491"/>
    </source>
</evidence>
<evidence type="ECO:0000313" key="7">
    <source>
        <dbReference type="EMBL" id="MBO1902759.1"/>
    </source>
</evidence>
<name>A0A939MKP9_9MICO</name>
<dbReference type="PROSITE" id="PS50977">
    <property type="entry name" value="HTH_TETR_2"/>
    <property type="match status" value="1"/>
</dbReference>
<dbReference type="Gene3D" id="1.10.357.10">
    <property type="entry name" value="Tetracycline Repressor, domain 2"/>
    <property type="match status" value="1"/>
</dbReference>
<dbReference type="GO" id="GO:0046677">
    <property type="term" value="P:response to antibiotic"/>
    <property type="evidence" value="ECO:0007669"/>
    <property type="project" value="InterPro"/>
</dbReference>
<evidence type="ECO:0000256" key="2">
    <source>
        <dbReference type="ARBA" id="ARBA00023015"/>
    </source>
</evidence>
<gene>
    <name evidence="7" type="ORF">J4H92_12470</name>
</gene>
<sequence>MDAAGPGRRRAGRPSRALLTRESILDTAFALADERGGDFSVAAIARRLGVQPPAIYNYFSNRADIIAGMRGALGRRIDSSPFDLAPWHEAVLPWARDYLDALGQHPGIVAALATLPIDSEPESIDEYERIVAAFRRDGYPERRIVPALVSIESFIIGSALDAIAPDDNMSPSKAPDLAPKLLRAERLARESAEESGVPMARAVFEFGLAALVDGLRSAGQRETRRAGGRISPPR</sequence>
<keyword evidence="2" id="KW-0805">Transcription regulation</keyword>
<dbReference type="SUPFAM" id="SSF46689">
    <property type="entry name" value="Homeodomain-like"/>
    <property type="match status" value="1"/>
</dbReference>
<dbReference type="InterPro" id="IPR003012">
    <property type="entry name" value="Tet_transcr_reg_TetR"/>
</dbReference>
<evidence type="ECO:0000259" key="6">
    <source>
        <dbReference type="PROSITE" id="PS50977"/>
    </source>
</evidence>
<dbReference type="GO" id="GO:0045892">
    <property type="term" value="P:negative regulation of DNA-templated transcription"/>
    <property type="evidence" value="ECO:0007669"/>
    <property type="project" value="InterPro"/>
</dbReference>
<dbReference type="GO" id="GO:0003700">
    <property type="term" value="F:DNA-binding transcription factor activity"/>
    <property type="evidence" value="ECO:0007669"/>
    <property type="project" value="TreeGrafter"/>
</dbReference>
<dbReference type="PRINTS" id="PR00455">
    <property type="entry name" value="HTHTETR"/>
</dbReference>
<protein>
    <submittedName>
        <fullName evidence="7">TetR family transcriptional regulator</fullName>
    </submittedName>
</protein>
<comment type="caution">
    <text evidence="7">The sequence shown here is derived from an EMBL/GenBank/DDBJ whole genome shotgun (WGS) entry which is preliminary data.</text>
</comment>
<feature type="domain" description="HTH tetR-type" evidence="6">
    <location>
        <begin position="18"/>
        <end position="77"/>
    </location>
</feature>
<dbReference type="Proteomes" id="UP000664382">
    <property type="component" value="Unassembled WGS sequence"/>
</dbReference>